<dbReference type="Proteomes" id="UP000017819">
    <property type="component" value="Unassembled WGS sequence"/>
</dbReference>
<reference evidence="2 3" key="1">
    <citation type="journal article" date="2014" name="Genome Announc.">
        <title>Draft Genome Sequence of Lutibaculum baratangense Strain AMV1T, Isolated from a Mud Volcano in Andamans, India.</title>
        <authorList>
            <person name="Singh A."/>
            <person name="Sreenivas A."/>
            <person name="Sathyanarayana Reddy G."/>
            <person name="Pinnaka A.K."/>
            <person name="Shivaji S."/>
        </authorList>
    </citation>
    <scope>NUCLEOTIDE SEQUENCE [LARGE SCALE GENOMIC DNA]</scope>
    <source>
        <strain evidence="2 3">AMV1</strain>
    </source>
</reference>
<sequence>MTRGRSKRGSAGRARRVGIAAAVVAVAGLAVAACGQLPDPKRFAPVTPANVLVSQDVDYPNINNAPDRPSKLKAPEEQRALEEELRRRGANHVRSTQRVIETTNRRQ</sequence>
<dbReference type="AlphaFoldDB" id="V4T9Z1"/>
<gene>
    <name evidence="2" type="ORF">N177_3376</name>
</gene>
<evidence type="ECO:0000313" key="3">
    <source>
        <dbReference type="Proteomes" id="UP000017819"/>
    </source>
</evidence>
<name>V4T9Z1_9HYPH</name>
<proteinExistence type="predicted"/>
<accession>V4T9Z1</accession>
<evidence type="ECO:0008006" key="4">
    <source>
        <dbReference type="Google" id="ProtNLM"/>
    </source>
</evidence>
<dbReference type="STRING" id="631454.N177_3376"/>
<comment type="caution">
    <text evidence="2">The sequence shown here is derived from an EMBL/GenBank/DDBJ whole genome shotgun (WGS) entry which is preliminary data.</text>
</comment>
<feature type="compositionally biased region" description="Basic and acidic residues" evidence="1">
    <location>
        <begin position="68"/>
        <end position="87"/>
    </location>
</feature>
<feature type="region of interest" description="Disordered" evidence="1">
    <location>
        <begin position="58"/>
        <end position="107"/>
    </location>
</feature>
<protein>
    <recommendedName>
        <fullName evidence="4">Lipoprotein</fullName>
    </recommendedName>
</protein>
<evidence type="ECO:0000256" key="1">
    <source>
        <dbReference type="SAM" id="MobiDB-lite"/>
    </source>
</evidence>
<feature type="compositionally biased region" description="Polar residues" evidence="1">
    <location>
        <begin position="93"/>
        <end position="107"/>
    </location>
</feature>
<organism evidence="2 3">
    <name type="scientific">Lutibaculum baratangense AMV1</name>
    <dbReference type="NCBI Taxonomy" id="631454"/>
    <lineage>
        <taxon>Bacteria</taxon>
        <taxon>Pseudomonadati</taxon>
        <taxon>Pseudomonadota</taxon>
        <taxon>Alphaproteobacteria</taxon>
        <taxon>Hyphomicrobiales</taxon>
        <taxon>Tepidamorphaceae</taxon>
        <taxon>Lutibaculum</taxon>
    </lineage>
</organism>
<evidence type="ECO:0000313" key="2">
    <source>
        <dbReference type="EMBL" id="ESR23308.1"/>
    </source>
</evidence>
<dbReference type="RefSeq" id="WP_023433494.1">
    <property type="nucleotide sequence ID" value="NZ_AWXZ01000039.1"/>
</dbReference>
<dbReference type="EMBL" id="AWXZ01000039">
    <property type="protein sequence ID" value="ESR23308.1"/>
    <property type="molecule type" value="Genomic_DNA"/>
</dbReference>
<keyword evidence="3" id="KW-1185">Reference proteome</keyword>
<dbReference type="PROSITE" id="PS51257">
    <property type="entry name" value="PROKAR_LIPOPROTEIN"/>
    <property type="match status" value="1"/>
</dbReference>